<sequence>MKKIGVFYGTTSGTTTGVVDELEFYLRKDDYEVHNVADGISNLSEYENLILITPTYGVGELQADWENVYDEFCKIDFTGKVIGLIGLGNQYAFGESFVGGIKVLYDVIVNNGGKVVGFTSTEGYHFEESDSVIEDKFIGLAIDEGNQGDYTPEKLKTWFEEIKPEFN</sequence>
<dbReference type="NCBIfam" id="TIGR01752">
    <property type="entry name" value="flav_long"/>
    <property type="match status" value="1"/>
</dbReference>
<dbReference type="EMBL" id="UGGU01000003">
    <property type="protein sequence ID" value="STO31936.1"/>
    <property type="molecule type" value="Genomic_DNA"/>
</dbReference>
<evidence type="ECO:0000313" key="10">
    <source>
        <dbReference type="Proteomes" id="UP000255328"/>
    </source>
</evidence>
<dbReference type="PANTHER" id="PTHR42809:SF1">
    <property type="entry name" value="FLAVODOXIN 1"/>
    <property type="match status" value="1"/>
</dbReference>
<protein>
    <recommendedName>
        <fullName evidence="7">Flavodoxin</fullName>
    </recommendedName>
</protein>
<keyword evidence="4 7" id="KW-0285">Flavoprotein</keyword>
<gene>
    <name evidence="9" type="primary">isiB_2</name>
    <name evidence="9" type="ORF">NCTC10723_01400</name>
</gene>
<name>A0A377GYD3_9FUSO</name>
<dbReference type="OrthoDB" id="9790745at2"/>
<reference evidence="9 10" key="1">
    <citation type="submission" date="2018-06" db="EMBL/GenBank/DDBJ databases">
        <authorList>
            <consortium name="Pathogen Informatics"/>
            <person name="Doyle S."/>
        </authorList>
    </citation>
    <scope>NUCLEOTIDE SEQUENCE [LARGE SCALE GENOMIC DNA]</scope>
    <source>
        <strain evidence="9 10">NCTC10723</strain>
    </source>
</reference>
<comment type="cofactor">
    <cofactor evidence="1 7">
        <name>FMN</name>
        <dbReference type="ChEBI" id="CHEBI:58210"/>
    </cofactor>
</comment>
<evidence type="ECO:0000259" key="8">
    <source>
        <dbReference type="PROSITE" id="PS50902"/>
    </source>
</evidence>
<feature type="domain" description="Flavodoxin-like" evidence="8">
    <location>
        <begin position="4"/>
        <end position="163"/>
    </location>
</feature>
<evidence type="ECO:0000256" key="1">
    <source>
        <dbReference type="ARBA" id="ARBA00001917"/>
    </source>
</evidence>
<dbReference type="RefSeq" id="WP_115270692.1">
    <property type="nucleotide sequence ID" value="NZ_CASFEE010000030.1"/>
</dbReference>
<dbReference type="Gene3D" id="3.40.50.360">
    <property type="match status" value="1"/>
</dbReference>
<dbReference type="GO" id="GO:0010181">
    <property type="term" value="F:FMN binding"/>
    <property type="evidence" value="ECO:0007669"/>
    <property type="project" value="UniProtKB-UniRule"/>
</dbReference>
<dbReference type="NCBIfam" id="NF006739">
    <property type="entry name" value="PRK09267.1-5"/>
    <property type="match status" value="1"/>
</dbReference>
<dbReference type="InterPro" id="IPR029039">
    <property type="entry name" value="Flavoprotein-like_sf"/>
</dbReference>
<evidence type="ECO:0000256" key="2">
    <source>
        <dbReference type="ARBA" id="ARBA00005267"/>
    </source>
</evidence>
<evidence type="ECO:0000256" key="4">
    <source>
        <dbReference type="ARBA" id="ARBA00022630"/>
    </source>
</evidence>
<comment type="function">
    <text evidence="7">Low-potential electron donor to a number of redox enzymes.</text>
</comment>
<keyword evidence="6 7" id="KW-0249">Electron transport</keyword>
<dbReference type="SUPFAM" id="SSF52218">
    <property type="entry name" value="Flavoproteins"/>
    <property type="match status" value="1"/>
</dbReference>
<evidence type="ECO:0000256" key="6">
    <source>
        <dbReference type="ARBA" id="ARBA00022982"/>
    </source>
</evidence>
<keyword evidence="10" id="KW-1185">Reference proteome</keyword>
<dbReference type="InterPro" id="IPR010086">
    <property type="entry name" value="Flavodoxin_lc"/>
</dbReference>
<dbReference type="AlphaFoldDB" id="A0A377GYD3"/>
<dbReference type="PIRSF" id="PIRSF038996">
    <property type="entry name" value="FldA"/>
    <property type="match status" value="1"/>
</dbReference>
<evidence type="ECO:0000313" key="9">
    <source>
        <dbReference type="EMBL" id="STO31936.1"/>
    </source>
</evidence>
<evidence type="ECO:0000256" key="5">
    <source>
        <dbReference type="ARBA" id="ARBA00022643"/>
    </source>
</evidence>
<keyword evidence="5 7" id="KW-0288">FMN</keyword>
<dbReference type="Proteomes" id="UP000255328">
    <property type="component" value="Unassembled WGS sequence"/>
</dbReference>
<accession>A0A377GYD3</accession>
<comment type="similarity">
    <text evidence="2 7">Belongs to the flavodoxin family.</text>
</comment>
<dbReference type="PANTHER" id="PTHR42809">
    <property type="entry name" value="FLAVODOXIN 2"/>
    <property type="match status" value="1"/>
</dbReference>
<dbReference type="PROSITE" id="PS50902">
    <property type="entry name" value="FLAVODOXIN_LIKE"/>
    <property type="match status" value="1"/>
</dbReference>
<dbReference type="Pfam" id="PF00258">
    <property type="entry name" value="Flavodoxin_1"/>
    <property type="match status" value="1"/>
</dbReference>
<dbReference type="GO" id="GO:0009055">
    <property type="term" value="F:electron transfer activity"/>
    <property type="evidence" value="ECO:0007669"/>
    <property type="project" value="UniProtKB-UniRule"/>
</dbReference>
<evidence type="ECO:0000256" key="3">
    <source>
        <dbReference type="ARBA" id="ARBA00022448"/>
    </source>
</evidence>
<dbReference type="InterPro" id="IPR050619">
    <property type="entry name" value="Flavodoxin"/>
</dbReference>
<proteinExistence type="inferred from homology"/>
<keyword evidence="3 7" id="KW-0813">Transport</keyword>
<evidence type="ECO:0000256" key="7">
    <source>
        <dbReference type="PIRNR" id="PIRNR038996"/>
    </source>
</evidence>
<organism evidence="9 10">
    <name type="scientific">Fusobacterium necrogenes</name>
    <dbReference type="NCBI Taxonomy" id="858"/>
    <lineage>
        <taxon>Bacteria</taxon>
        <taxon>Fusobacteriati</taxon>
        <taxon>Fusobacteriota</taxon>
        <taxon>Fusobacteriia</taxon>
        <taxon>Fusobacteriales</taxon>
        <taxon>Fusobacteriaceae</taxon>
        <taxon>Fusobacterium</taxon>
    </lineage>
</organism>
<dbReference type="InterPro" id="IPR008254">
    <property type="entry name" value="Flavodoxin/NO_synth"/>
</dbReference>